<dbReference type="Pfam" id="PF08668">
    <property type="entry name" value="HDOD"/>
    <property type="match status" value="1"/>
</dbReference>
<protein>
    <submittedName>
        <fullName evidence="3">Cyclic diguanylate phosphodiesterase</fullName>
    </submittedName>
</protein>
<dbReference type="Proteomes" id="UP000007721">
    <property type="component" value="Chromosome"/>
</dbReference>
<dbReference type="STRING" id="316067.Geob_2271"/>
<dbReference type="Gene3D" id="3.20.20.450">
    <property type="entry name" value="EAL domain"/>
    <property type="match status" value="1"/>
</dbReference>
<dbReference type="RefSeq" id="WP_012647354.1">
    <property type="nucleotide sequence ID" value="NC_011979.1"/>
</dbReference>
<evidence type="ECO:0000313" key="3">
    <source>
        <dbReference type="EMBL" id="ACM20625.1"/>
    </source>
</evidence>
<gene>
    <name evidence="3" type="ordered locus">Geob_2271</name>
</gene>
<dbReference type="eggNOG" id="COG3434">
    <property type="taxonomic scope" value="Bacteria"/>
</dbReference>
<dbReference type="OrthoDB" id="9804751at2"/>
<dbReference type="SMART" id="SM00052">
    <property type="entry name" value="EAL"/>
    <property type="match status" value="1"/>
</dbReference>
<dbReference type="InterPro" id="IPR052340">
    <property type="entry name" value="RNase_Y/CdgJ"/>
</dbReference>
<evidence type="ECO:0000259" key="1">
    <source>
        <dbReference type="PROSITE" id="PS50883"/>
    </source>
</evidence>
<keyword evidence="4" id="KW-1185">Reference proteome</keyword>
<dbReference type="InterPro" id="IPR014408">
    <property type="entry name" value="dGMP_Pdiesterase_EAL/HD-GYP"/>
</dbReference>
<dbReference type="PROSITE" id="PS51833">
    <property type="entry name" value="HDOD"/>
    <property type="match status" value="1"/>
</dbReference>
<dbReference type="AlphaFoldDB" id="B9M9Q3"/>
<dbReference type="PROSITE" id="PS50883">
    <property type="entry name" value="EAL"/>
    <property type="match status" value="1"/>
</dbReference>
<accession>B9M9Q3</accession>
<name>B9M9Q3_GEODF</name>
<dbReference type="PIRSF" id="PIRSF003180">
    <property type="entry name" value="DiGMPpdiest_YuxH"/>
    <property type="match status" value="1"/>
</dbReference>
<dbReference type="SUPFAM" id="SSF109604">
    <property type="entry name" value="HD-domain/PDEase-like"/>
    <property type="match status" value="1"/>
</dbReference>
<sequence>MGQEKFFLGRQPILDINQKIIGFELLFRSAESLCSANITDSFQASASVIINALTDFGTNEVLGRHKGYFNVDLEMLMSDSLELLPREQVVVELLETIEINSQVIERCRELKKQGFTIALDDHEYNPAFEELYTLTDIIKVDILQTSPERIPEMMQLLKRWPLTMLAEKVETAEQYAFCSAQGFQLFQGYFFAHPVVLKQKRVDIAQLTLTKLLEKVMREAELSEIEETFKENPNLTYNLLRLVNSVAIGLRERIKTLRHALMVLGLQQLKRWIMLALYASKSDQGVFSPLLEIAASRGKLMELLVKKQQALLVNTDFSDRAFMTGVLSLVDSLFEVSMEEMVQQLNLDDDIRRALLAREGILGHFLQLTETVEQADFKMASQLMNRTKLTPDHLLEAQLETINWTNGLTGMV</sequence>
<organism evidence="3 4">
    <name type="scientific">Geotalea daltonii (strain DSM 22248 / JCM 15807 / FRC-32)</name>
    <name type="common">Geobacter daltonii</name>
    <dbReference type="NCBI Taxonomy" id="316067"/>
    <lineage>
        <taxon>Bacteria</taxon>
        <taxon>Pseudomonadati</taxon>
        <taxon>Thermodesulfobacteriota</taxon>
        <taxon>Desulfuromonadia</taxon>
        <taxon>Geobacterales</taxon>
        <taxon>Geobacteraceae</taxon>
        <taxon>Geotalea</taxon>
    </lineage>
</organism>
<dbReference type="HOGENOM" id="CLU_044951_1_1_7"/>
<dbReference type="Gene3D" id="1.10.3210.10">
    <property type="entry name" value="Hypothetical protein af1432"/>
    <property type="match status" value="1"/>
</dbReference>
<dbReference type="EMBL" id="CP001390">
    <property type="protein sequence ID" value="ACM20625.1"/>
    <property type="molecule type" value="Genomic_DNA"/>
</dbReference>
<dbReference type="PANTHER" id="PTHR33525:SF4">
    <property type="entry name" value="CYCLIC DI-GMP PHOSPHODIESTERASE CDGJ"/>
    <property type="match status" value="1"/>
</dbReference>
<dbReference type="KEGG" id="geo:Geob_2271"/>
<dbReference type="InterPro" id="IPR035919">
    <property type="entry name" value="EAL_sf"/>
</dbReference>
<dbReference type="InterPro" id="IPR013976">
    <property type="entry name" value="HDOD"/>
</dbReference>
<evidence type="ECO:0000259" key="2">
    <source>
        <dbReference type="PROSITE" id="PS51833"/>
    </source>
</evidence>
<proteinExistence type="predicted"/>
<feature type="domain" description="EAL" evidence="1">
    <location>
        <begin position="1"/>
        <end position="208"/>
    </location>
</feature>
<dbReference type="InterPro" id="IPR001633">
    <property type="entry name" value="EAL_dom"/>
</dbReference>
<feature type="domain" description="HDOD" evidence="2">
    <location>
        <begin position="202"/>
        <end position="393"/>
    </location>
</feature>
<dbReference type="PANTHER" id="PTHR33525">
    <property type="match status" value="1"/>
</dbReference>
<dbReference type="Pfam" id="PF00563">
    <property type="entry name" value="EAL"/>
    <property type="match status" value="1"/>
</dbReference>
<dbReference type="SUPFAM" id="SSF141868">
    <property type="entry name" value="EAL domain-like"/>
    <property type="match status" value="1"/>
</dbReference>
<reference evidence="3 4" key="1">
    <citation type="submission" date="2009-01" db="EMBL/GenBank/DDBJ databases">
        <title>Complete sequence of Geobacter sp. FRC-32.</title>
        <authorList>
            <consortium name="US DOE Joint Genome Institute"/>
            <person name="Lucas S."/>
            <person name="Copeland A."/>
            <person name="Lapidus A."/>
            <person name="Glavina del Rio T."/>
            <person name="Dalin E."/>
            <person name="Tice H."/>
            <person name="Bruce D."/>
            <person name="Goodwin L."/>
            <person name="Pitluck S."/>
            <person name="Saunders E."/>
            <person name="Brettin T."/>
            <person name="Detter J.C."/>
            <person name="Han C."/>
            <person name="Larimer F."/>
            <person name="Land M."/>
            <person name="Hauser L."/>
            <person name="Kyrpides N."/>
            <person name="Ovchinnikova G."/>
            <person name="Kostka J."/>
            <person name="Richardson P."/>
        </authorList>
    </citation>
    <scope>NUCLEOTIDE SEQUENCE [LARGE SCALE GENOMIC DNA]</scope>
    <source>
        <strain evidence="4">DSM 22248 / JCM 15807 / FRC-32</strain>
    </source>
</reference>
<evidence type="ECO:0000313" key="4">
    <source>
        <dbReference type="Proteomes" id="UP000007721"/>
    </source>
</evidence>